<gene>
    <name evidence="3" type="ORF">KK078_24565</name>
</gene>
<dbReference type="InterPro" id="IPR008928">
    <property type="entry name" value="6-hairpin_glycosidase_sf"/>
</dbReference>
<keyword evidence="4" id="KW-1185">Reference proteome</keyword>
<sequence>MKRLYILLLVTGLGWITALPAQAQQKLPAPQKTLDALRSTNRYFMDKWPDVGLRIVHEKSRASNIWTRGVYYEGLMALYKIDPQPAYLDYATRWADFHQWDLRDGETYTRNADNQCAGQTYIDLYLLDRKPARIEKIKASIDSMLRTDKIDDWNWIDAVQMAMPVFAQLGVLYQDPAYWERAHTMYMYTRNRHGDHGLFNPQDNLWWRDKDFDPPYQEPNGQDCYWARGNGWVVAALVRVLSILPADAPHRGQYEDDLRAMLAALVPLQRTDGFWNVSLHDPAHFGGKETTGTSLFVYGMAWAMNHKLVNEKKYRPVVTRAWNALLQDAVRPNGFLGYVQGTGKEPKDSQPVTQDSVPNFEDFGLGCFLLAGSEVYSMK</sequence>
<evidence type="ECO:0000256" key="2">
    <source>
        <dbReference type="SAM" id="SignalP"/>
    </source>
</evidence>
<dbReference type="GO" id="GO:0005975">
    <property type="term" value="P:carbohydrate metabolic process"/>
    <property type="evidence" value="ECO:0007669"/>
    <property type="project" value="InterPro"/>
</dbReference>
<dbReference type="PANTHER" id="PTHR33886:SF8">
    <property type="entry name" value="UNSATURATED RHAMNOGALACTURONAN HYDROLASE (EUROFUNG)"/>
    <property type="match status" value="1"/>
</dbReference>
<comment type="caution">
    <text evidence="3">The sequence shown here is derived from an EMBL/GenBank/DDBJ whole genome shotgun (WGS) entry which is preliminary data.</text>
</comment>
<dbReference type="SUPFAM" id="SSF48208">
    <property type="entry name" value="Six-hairpin glycosidases"/>
    <property type="match status" value="1"/>
</dbReference>
<proteinExistence type="predicted"/>
<dbReference type="EMBL" id="JAHESC010000047">
    <property type="protein sequence ID" value="MBT1689758.1"/>
    <property type="molecule type" value="Genomic_DNA"/>
</dbReference>
<dbReference type="Pfam" id="PF07470">
    <property type="entry name" value="Glyco_hydro_88"/>
    <property type="match status" value="1"/>
</dbReference>
<keyword evidence="2" id="KW-0732">Signal</keyword>
<dbReference type="PANTHER" id="PTHR33886">
    <property type="entry name" value="UNSATURATED RHAMNOGALACTURONAN HYDROLASE (EUROFUNG)"/>
    <property type="match status" value="1"/>
</dbReference>
<protein>
    <submittedName>
        <fullName evidence="3">Glycoside hydrolase family 88 protein</fullName>
    </submittedName>
</protein>
<reference evidence="3 4" key="1">
    <citation type="submission" date="2021-05" db="EMBL/GenBank/DDBJ databases">
        <title>A Polyphasic approach of four new species of the genus Ohtaekwangia: Ohtaekwangia histidinii sp. nov., Ohtaekwangia cretensis sp. nov., Ohtaekwangia indiensis sp. nov., Ohtaekwangia reichenbachii sp. nov. from diverse environment.</title>
        <authorList>
            <person name="Octaviana S."/>
        </authorList>
    </citation>
    <scope>NUCLEOTIDE SEQUENCE [LARGE SCALE GENOMIC DNA]</scope>
    <source>
        <strain evidence="3 4">PWU37</strain>
    </source>
</reference>
<feature type="chain" id="PRO_5042830263" evidence="2">
    <location>
        <begin position="24"/>
        <end position="379"/>
    </location>
</feature>
<dbReference type="Proteomes" id="UP001319180">
    <property type="component" value="Unassembled WGS sequence"/>
</dbReference>
<dbReference type="InterPro" id="IPR012341">
    <property type="entry name" value="6hp_glycosidase-like_sf"/>
</dbReference>
<dbReference type="Gene3D" id="1.50.10.10">
    <property type="match status" value="1"/>
</dbReference>
<dbReference type="GO" id="GO:0016787">
    <property type="term" value="F:hydrolase activity"/>
    <property type="evidence" value="ECO:0007669"/>
    <property type="project" value="UniProtKB-KW"/>
</dbReference>
<name>A0AAP2DDI4_9BACT</name>
<evidence type="ECO:0000313" key="3">
    <source>
        <dbReference type="EMBL" id="MBT1689758.1"/>
    </source>
</evidence>
<dbReference type="InterPro" id="IPR052043">
    <property type="entry name" value="PolySaccharide_Degr_Enz"/>
</dbReference>
<keyword evidence="1 3" id="KW-0378">Hydrolase</keyword>
<accession>A0AAP2DDI4</accession>
<dbReference type="InterPro" id="IPR010905">
    <property type="entry name" value="Glyco_hydro_88"/>
</dbReference>
<dbReference type="RefSeq" id="WP_254092981.1">
    <property type="nucleotide sequence ID" value="NZ_JAHESC010000047.1"/>
</dbReference>
<evidence type="ECO:0000256" key="1">
    <source>
        <dbReference type="ARBA" id="ARBA00022801"/>
    </source>
</evidence>
<dbReference type="AlphaFoldDB" id="A0AAP2DDI4"/>
<evidence type="ECO:0000313" key="4">
    <source>
        <dbReference type="Proteomes" id="UP001319180"/>
    </source>
</evidence>
<organism evidence="3 4">
    <name type="scientific">Dawidia soli</name>
    <dbReference type="NCBI Taxonomy" id="2782352"/>
    <lineage>
        <taxon>Bacteria</taxon>
        <taxon>Pseudomonadati</taxon>
        <taxon>Bacteroidota</taxon>
        <taxon>Cytophagia</taxon>
        <taxon>Cytophagales</taxon>
        <taxon>Chryseotaleaceae</taxon>
        <taxon>Dawidia</taxon>
    </lineage>
</organism>
<feature type="signal peptide" evidence="2">
    <location>
        <begin position="1"/>
        <end position="23"/>
    </location>
</feature>